<dbReference type="Pfam" id="PF02620">
    <property type="entry name" value="YceD"/>
    <property type="match status" value="1"/>
</dbReference>
<keyword evidence="2" id="KW-1185">Reference proteome</keyword>
<dbReference type="PANTHER" id="PTHR34374:SF1">
    <property type="entry name" value="LARGE RIBOSOMAL RNA SUBUNIT ACCUMULATION PROTEIN YCED HOMOLOG 1, CHLOROPLASTIC"/>
    <property type="match status" value="1"/>
</dbReference>
<sequence>MFTVNVAQLKKTPAESRRYVLRERLGFLPGEGGEELLLLSPAELDLTLTNARSYLWAVGEVIATVELICSRCLKKFPFLLRGRFEEKFRLTTEAEEGEEMPPVEEEIDFTPYVLESLLLALPMKPLCREDCAGLCPCCGQDLNQGSCSCSRVPADPRWAELAKFLNSQEGGGKDGGTKE</sequence>
<dbReference type="AlphaFoldDB" id="C9RCW0"/>
<dbReference type="OrthoDB" id="9790372at2"/>
<dbReference type="HOGENOM" id="CLU_100236_1_1_9"/>
<dbReference type="KEGG" id="adg:Adeg_0951"/>
<name>C9RCW0_AMMDK</name>
<dbReference type="eggNOG" id="COG1399">
    <property type="taxonomic scope" value="Bacteria"/>
</dbReference>
<dbReference type="InterPro" id="IPR003772">
    <property type="entry name" value="YceD"/>
</dbReference>
<dbReference type="RefSeq" id="WP_015738964.1">
    <property type="nucleotide sequence ID" value="NC_013385.1"/>
</dbReference>
<dbReference type="Proteomes" id="UP000002620">
    <property type="component" value="Chromosome"/>
</dbReference>
<proteinExistence type="predicted"/>
<accession>C9RCW0</accession>
<reference evidence="1 2" key="1">
    <citation type="submission" date="2009-10" db="EMBL/GenBank/DDBJ databases">
        <title>Complete sequence of chromosome of Ammonifex degensii KC4.</title>
        <authorList>
            <consortium name="US DOE Joint Genome Institute"/>
            <person name="Kerfeld C."/>
            <person name="Goodner B."/>
            <person name="Huber H."/>
            <person name="Stetter K."/>
            <person name="Lucas S."/>
            <person name="Copeland A."/>
            <person name="Lapidus A."/>
            <person name="Glavina del Rio T."/>
            <person name="Dalin E."/>
            <person name="Tice H."/>
            <person name="Bruce D."/>
            <person name="Goodwin L."/>
            <person name="Pitluck S."/>
            <person name="Saunders E."/>
            <person name="Brettin T."/>
            <person name="Detter J.C."/>
            <person name="Han C."/>
            <person name="Larimer F."/>
            <person name="Land M."/>
            <person name="Hauser L."/>
            <person name="Kyrpides N."/>
            <person name="Ovchinnikova G."/>
            <person name="Richardson P."/>
        </authorList>
    </citation>
    <scope>NUCLEOTIDE SEQUENCE [LARGE SCALE GENOMIC DNA]</scope>
    <source>
        <strain evidence="2">DSM 10501 / KC4</strain>
    </source>
</reference>
<evidence type="ECO:0008006" key="3">
    <source>
        <dbReference type="Google" id="ProtNLM"/>
    </source>
</evidence>
<gene>
    <name evidence="1" type="ordered locus">Adeg_0951</name>
</gene>
<dbReference type="PANTHER" id="PTHR34374">
    <property type="entry name" value="LARGE RIBOSOMAL RNA SUBUNIT ACCUMULATION PROTEIN YCED HOMOLOG 1, CHLOROPLASTIC"/>
    <property type="match status" value="1"/>
</dbReference>
<evidence type="ECO:0000313" key="2">
    <source>
        <dbReference type="Proteomes" id="UP000002620"/>
    </source>
</evidence>
<evidence type="ECO:0000313" key="1">
    <source>
        <dbReference type="EMBL" id="ACX52087.1"/>
    </source>
</evidence>
<protein>
    <recommendedName>
        <fullName evidence="3">DUF177 domain-containing protein</fullName>
    </recommendedName>
</protein>
<dbReference type="STRING" id="429009.Adeg_0951"/>
<organism evidence="1 2">
    <name type="scientific">Ammonifex degensii (strain DSM 10501 / KC4)</name>
    <dbReference type="NCBI Taxonomy" id="429009"/>
    <lineage>
        <taxon>Bacteria</taxon>
        <taxon>Bacillati</taxon>
        <taxon>Bacillota</taxon>
        <taxon>Clostridia</taxon>
        <taxon>Thermoanaerobacterales</taxon>
        <taxon>Thermoanaerobacteraceae</taxon>
        <taxon>Ammonifex</taxon>
    </lineage>
</organism>
<dbReference type="EMBL" id="CP001785">
    <property type="protein sequence ID" value="ACX52087.1"/>
    <property type="molecule type" value="Genomic_DNA"/>
</dbReference>